<dbReference type="PANTHER" id="PTHR43649:SF12">
    <property type="entry name" value="DIACETYLCHITOBIOSE BINDING PROTEIN DASA"/>
    <property type="match status" value="1"/>
</dbReference>
<dbReference type="EMBL" id="SOHM01000009">
    <property type="protein sequence ID" value="TFD93057.1"/>
    <property type="molecule type" value="Genomic_DNA"/>
</dbReference>
<sequence length="440" mass="47019">MISRLQRRMLAPLALGAVAVLGLTGCGTATTAQSTELTDEDVTLTLSWWGADARGQKTSEAIKLFEKAHPNITVEAQNSDWGGYWDRLATTTAAGDMPDVMQFDEQFLASYANRGTLLDLAEFTDILDPSYMDKKILAGGAVNDTQYAIPISGAPSAVLINTALFEQYGVSLPDLTTWTWDDYSETAQALTEASDGAVHGISPVGVDSFTLNVFARQHGEQLFDEDGDIVIPVETVADYWQTELDQIESGAAPSAEQLSESAGVPLDQYDIVTGKTAMQFIPAGVFTAHQSAAPNAKFILADWPTDSDTEEGFQYMKPTMYWSAAATSAHPAEAAALIDFLTTDPEVGTLFGTDRGISVNPDIQEVIKPTLTGADKIAFDYITNAAETVGAAAPITPNGASDINAVISRYNQEVQFKSSTPTEAAEAMIAEIQNSIDAAK</sequence>
<dbReference type="Gene3D" id="3.40.190.10">
    <property type="entry name" value="Periplasmic binding protein-like II"/>
    <property type="match status" value="2"/>
</dbReference>
<dbReference type="AlphaFoldDB" id="A0A4R9BX53"/>
<keyword evidence="1" id="KW-0732">Signal</keyword>
<gene>
    <name evidence="2" type="ORF">E3T61_05675</name>
</gene>
<dbReference type="InterPro" id="IPR050490">
    <property type="entry name" value="Bact_solute-bd_prot1"/>
</dbReference>
<comment type="caution">
    <text evidence="2">The sequence shown here is derived from an EMBL/GenBank/DDBJ whole genome shotgun (WGS) entry which is preliminary data.</text>
</comment>
<organism evidence="2 3">
    <name type="scientific">Cryobacterium lactosi</name>
    <dbReference type="NCBI Taxonomy" id="1259202"/>
    <lineage>
        <taxon>Bacteria</taxon>
        <taxon>Bacillati</taxon>
        <taxon>Actinomycetota</taxon>
        <taxon>Actinomycetes</taxon>
        <taxon>Micrococcales</taxon>
        <taxon>Microbacteriaceae</taxon>
        <taxon>Cryobacterium</taxon>
    </lineage>
</organism>
<dbReference type="OrthoDB" id="7918484at2"/>
<dbReference type="Proteomes" id="UP000298468">
    <property type="component" value="Unassembled WGS sequence"/>
</dbReference>
<dbReference type="PANTHER" id="PTHR43649">
    <property type="entry name" value="ARABINOSE-BINDING PROTEIN-RELATED"/>
    <property type="match status" value="1"/>
</dbReference>
<name>A0A4R9BX53_9MICO</name>
<evidence type="ECO:0000313" key="3">
    <source>
        <dbReference type="Proteomes" id="UP000298468"/>
    </source>
</evidence>
<accession>A0A4R9BX53</accession>
<reference evidence="2 3" key="1">
    <citation type="submission" date="2019-03" db="EMBL/GenBank/DDBJ databases">
        <title>Genomics of glacier-inhabiting Cryobacterium strains.</title>
        <authorList>
            <person name="Liu Q."/>
            <person name="Xin Y.-H."/>
        </authorList>
    </citation>
    <scope>NUCLEOTIDE SEQUENCE [LARGE SCALE GENOMIC DNA]</scope>
    <source>
        <strain evidence="2 3">Sr59</strain>
    </source>
</reference>
<feature type="chain" id="PRO_5039231875" evidence="1">
    <location>
        <begin position="33"/>
        <end position="440"/>
    </location>
</feature>
<dbReference type="SUPFAM" id="SSF53850">
    <property type="entry name" value="Periplasmic binding protein-like II"/>
    <property type="match status" value="1"/>
</dbReference>
<keyword evidence="3" id="KW-1185">Reference proteome</keyword>
<evidence type="ECO:0000256" key="1">
    <source>
        <dbReference type="SAM" id="SignalP"/>
    </source>
</evidence>
<proteinExistence type="predicted"/>
<dbReference type="Pfam" id="PF01547">
    <property type="entry name" value="SBP_bac_1"/>
    <property type="match status" value="1"/>
</dbReference>
<evidence type="ECO:0000313" key="2">
    <source>
        <dbReference type="EMBL" id="TFD93057.1"/>
    </source>
</evidence>
<feature type="signal peptide" evidence="1">
    <location>
        <begin position="1"/>
        <end position="32"/>
    </location>
</feature>
<protein>
    <submittedName>
        <fullName evidence="2">Extracellular solute-binding protein</fullName>
    </submittedName>
</protein>
<dbReference type="InterPro" id="IPR006059">
    <property type="entry name" value="SBP"/>
</dbReference>
<dbReference type="PROSITE" id="PS51257">
    <property type="entry name" value="PROKAR_LIPOPROTEIN"/>
    <property type="match status" value="1"/>
</dbReference>